<keyword evidence="2" id="KW-1185">Reference proteome</keyword>
<dbReference type="Proteomes" id="UP001209878">
    <property type="component" value="Unassembled WGS sequence"/>
</dbReference>
<dbReference type="SMART" id="SM00367">
    <property type="entry name" value="LRR_CC"/>
    <property type="match status" value="4"/>
</dbReference>
<dbReference type="InterPro" id="IPR006553">
    <property type="entry name" value="Leu-rich_rpt_Cys-con_subtyp"/>
</dbReference>
<dbReference type="PANTHER" id="PTHR13318">
    <property type="entry name" value="PARTNER OF PAIRED, ISOFORM B-RELATED"/>
    <property type="match status" value="1"/>
</dbReference>
<feature type="non-terminal residue" evidence="1">
    <location>
        <position position="338"/>
    </location>
</feature>
<name>A0AAD9L0N8_RIDPI</name>
<comment type="caution">
    <text evidence="1">The sequence shown here is derived from an EMBL/GenBank/DDBJ whole genome shotgun (WGS) entry which is preliminary data.</text>
</comment>
<sequence length="338" mass="37434">DVVLFFQTAVADTPQVTSFELDHCTTLDGDTFATIIPKLNEELKSFVCREVAITSDNVKNLVKRCPVISNLVFDNCPQLDIEQCLRSIGTFCRELKSIAFLNDKCVSPSTSDLLSVLVKNVMTDLKSISFVGFDSVSDIGVSYAAECYSSLQSINLNFCHNLTEASLQGLASYCKQLREISMNGAHIDNPSVGLIASKCPGLRKVDFGCCDKLKDSSVMVLARQCRHLHHICLAGCVHVGDDSLVALTMHCLHLEHIDMSRTCVETVPVTIVALCRLRVLELNMCNDLRHPPPEVVQDGLSGILEFYKEYSLSHRLKVFLLVRVDSVFLSLKIFSPVK</sequence>
<dbReference type="AlphaFoldDB" id="A0AAD9L0N8"/>
<accession>A0AAD9L0N8</accession>
<dbReference type="SUPFAM" id="SSF52047">
    <property type="entry name" value="RNI-like"/>
    <property type="match status" value="1"/>
</dbReference>
<evidence type="ECO:0000313" key="2">
    <source>
        <dbReference type="Proteomes" id="UP001209878"/>
    </source>
</evidence>
<proteinExistence type="predicted"/>
<dbReference type="GO" id="GO:0031146">
    <property type="term" value="P:SCF-dependent proteasomal ubiquitin-dependent protein catabolic process"/>
    <property type="evidence" value="ECO:0007669"/>
    <property type="project" value="TreeGrafter"/>
</dbReference>
<dbReference type="EMBL" id="JAODUO010000452">
    <property type="protein sequence ID" value="KAK2180253.1"/>
    <property type="molecule type" value="Genomic_DNA"/>
</dbReference>
<protein>
    <submittedName>
        <fullName evidence="1">Uncharacterized protein</fullName>
    </submittedName>
</protein>
<evidence type="ECO:0000313" key="1">
    <source>
        <dbReference type="EMBL" id="KAK2180253.1"/>
    </source>
</evidence>
<organism evidence="1 2">
    <name type="scientific">Ridgeia piscesae</name>
    <name type="common">Tubeworm</name>
    <dbReference type="NCBI Taxonomy" id="27915"/>
    <lineage>
        <taxon>Eukaryota</taxon>
        <taxon>Metazoa</taxon>
        <taxon>Spiralia</taxon>
        <taxon>Lophotrochozoa</taxon>
        <taxon>Annelida</taxon>
        <taxon>Polychaeta</taxon>
        <taxon>Sedentaria</taxon>
        <taxon>Canalipalpata</taxon>
        <taxon>Sabellida</taxon>
        <taxon>Siboglinidae</taxon>
        <taxon>Ridgeia</taxon>
    </lineage>
</organism>
<dbReference type="Gene3D" id="3.80.10.10">
    <property type="entry name" value="Ribonuclease Inhibitor"/>
    <property type="match status" value="1"/>
</dbReference>
<dbReference type="InterPro" id="IPR032675">
    <property type="entry name" value="LRR_dom_sf"/>
</dbReference>
<reference evidence="1" key="1">
    <citation type="journal article" date="2023" name="Mol. Biol. Evol.">
        <title>Third-Generation Sequencing Reveals the Adaptive Role of the Epigenome in Three Deep-Sea Polychaetes.</title>
        <authorList>
            <person name="Perez M."/>
            <person name="Aroh O."/>
            <person name="Sun Y."/>
            <person name="Lan Y."/>
            <person name="Juniper S.K."/>
            <person name="Young C.R."/>
            <person name="Angers B."/>
            <person name="Qian P.Y."/>
        </authorList>
    </citation>
    <scope>NUCLEOTIDE SEQUENCE</scope>
    <source>
        <strain evidence="1">R07B-5</strain>
    </source>
</reference>
<dbReference type="GO" id="GO:0019005">
    <property type="term" value="C:SCF ubiquitin ligase complex"/>
    <property type="evidence" value="ECO:0007669"/>
    <property type="project" value="TreeGrafter"/>
</dbReference>
<gene>
    <name evidence="1" type="ORF">NP493_452g04032</name>
</gene>